<dbReference type="PANTHER" id="PTHR33969">
    <property type="entry name" value="SEGREGATION AND CONDENSATION PROTEIN A"/>
    <property type="match status" value="1"/>
</dbReference>
<feature type="region of interest" description="Disordered" evidence="3">
    <location>
        <begin position="1"/>
        <end position="20"/>
    </location>
</feature>
<feature type="compositionally biased region" description="Low complexity" evidence="3">
    <location>
        <begin position="308"/>
        <end position="317"/>
    </location>
</feature>
<feature type="region of interest" description="Disordered" evidence="3">
    <location>
        <begin position="286"/>
        <end position="333"/>
    </location>
</feature>
<dbReference type="Pfam" id="PF02616">
    <property type="entry name" value="SMC_ScpA"/>
    <property type="match status" value="1"/>
</dbReference>
<dbReference type="EMBL" id="CP034412">
    <property type="protein sequence ID" value="QCY46715.1"/>
    <property type="molecule type" value="Genomic_DNA"/>
</dbReference>
<keyword evidence="5" id="KW-1185">Reference proteome</keyword>
<evidence type="ECO:0000256" key="1">
    <source>
        <dbReference type="ARBA" id="ARBA00022829"/>
    </source>
</evidence>
<name>A0A5B7WTV7_9MICC</name>
<accession>A0A5B7WTV7</accession>
<organism evidence="4 5">
    <name type="scientific">Glutamicibacter creatinolyticus</name>
    <dbReference type="NCBI Taxonomy" id="162496"/>
    <lineage>
        <taxon>Bacteria</taxon>
        <taxon>Bacillati</taxon>
        <taxon>Actinomycetota</taxon>
        <taxon>Actinomycetes</taxon>
        <taxon>Micrococcales</taxon>
        <taxon>Micrococcaceae</taxon>
        <taxon>Glutamicibacter</taxon>
    </lineage>
</organism>
<evidence type="ECO:0000256" key="3">
    <source>
        <dbReference type="SAM" id="MobiDB-lite"/>
    </source>
</evidence>
<protein>
    <recommendedName>
        <fullName evidence="2">Segregation and condensation protein A</fullName>
    </recommendedName>
</protein>
<keyword evidence="1" id="KW-0159">Chromosome partition</keyword>
<evidence type="ECO:0000313" key="4">
    <source>
        <dbReference type="EMBL" id="QCY46715.1"/>
    </source>
</evidence>
<dbReference type="GO" id="GO:0007059">
    <property type="term" value="P:chromosome segregation"/>
    <property type="evidence" value="ECO:0007669"/>
    <property type="project" value="UniProtKB-KW"/>
</dbReference>
<reference evidence="4 5" key="1">
    <citation type="submission" date="2018-12" db="EMBL/GenBank/DDBJ databases">
        <title>Complete Genome Sequence of Glutamicibacter creatinolyticus strain LGCM259,isolated from an abscess of a 12-year-old mare in Italy.</title>
        <authorList>
            <person name="Santos R.G."/>
            <person name="Silva A.L."/>
            <person name="Seyffert N."/>
            <person name="Castro T.L.P."/>
            <person name="Attili A.R."/>
            <person name="Rifici C."/>
            <person name="Mazzullo G."/>
            <person name="Brenig B."/>
            <person name="Venanzi F."/>
            <person name="Azevedo V."/>
        </authorList>
    </citation>
    <scope>NUCLEOTIDE SEQUENCE [LARGE SCALE GENOMIC DNA]</scope>
    <source>
        <strain evidence="4 5">LGCM 259</strain>
    </source>
</reference>
<evidence type="ECO:0000256" key="2">
    <source>
        <dbReference type="ARBA" id="ARBA00044777"/>
    </source>
</evidence>
<dbReference type="InterPro" id="IPR003768">
    <property type="entry name" value="ScpA"/>
</dbReference>
<dbReference type="RefSeq" id="WP_138178454.1">
    <property type="nucleotide sequence ID" value="NZ_CP034412.1"/>
</dbReference>
<proteinExistence type="predicted"/>
<gene>
    <name evidence="4" type="primary">scpA</name>
    <name evidence="4" type="ORF">GcLGCM259_0963</name>
</gene>
<evidence type="ECO:0000313" key="5">
    <source>
        <dbReference type="Proteomes" id="UP000307000"/>
    </source>
</evidence>
<dbReference type="AlphaFoldDB" id="A0A5B7WTV7"/>
<dbReference type="KEGG" id="gcr:GcLGCM259_0963"/>
<dbReference type="PANTHER" id="PTHR33969:SF2">
    <property type="entry name" value="SEGREGATION AND CONDENSATION PROTEIN A"/>
    <property type="match status" value="1"/>
</dbReference>
<sequence>MTATLTHAPAGDERSQEPAAGGSGFHLELANFNGPFDVLLHLITKRELDITEVALAEVTDEFIAYLRALQAQPGDGLKMLDETTEFLVVASTLLDLKAARLLPRGEMADDEDFELLEARDLLFARLLQYKAFKEAAAVLGDHYDAESAHIPREVPLEPQFAALLPELIFNITPQQFAQIARQGLAPKPEPETEVGISHLHGANVTIGQEAETMHRMLTERGCLDFTQLVADAESQLVVVVRFLALLEMFRQKAISFRQPAPLAPLVVQLTQDGELDAAAMEDDYTGTAAGDNAKPGAAKPGITKPAQGAMPDDAASAGGAGRAPQESLEPVHG</sequence>
<dbReference type="Proteomes" id="UP000307000">
    <property type="component" value="Chromosome"/>
</dbReference>
<dbReference type="Gene3D" id="6.10.250.2410">
    <property type="match status" value="1"/>
</dbReference>